<reference evidence="2" key="1">
    <citation type="submission" date="2015-06" db="EMBL/GenBank/DDBJ databases">
        <title>Isolation and characterization of a T4-like phage QL01 with wide host range against APEC.</title>
        <authorList>
            <person name="Xu J."/>
            <person name="Chen M."/>
            <person name="Zhang W."/>
        </authorList>
    </citation>
    <scope>NUCLEOTIDE SEQUENCE [LARGE SCALE GENOMIC DNA]</scope>
</reference>
<name>A0A0K1LKU8_9CAUD</name>
<keyword evidence="2" id="KW-1185">Reference proteome</keyword>
<evidence type="ECO:0000313" key="1">
    <source>
        <dbReference type="EMBL" id="AKU42800.1"/>
    </source>
</evidence>
<gene>
    <name evidence="1" type="ORF">QL01_143</name>
</gene>
<dbReference type="RefSeq" id="YP_009202874.1">
    <property type="nucleotide sequence ID" value="NC_028847.1"/>
</dbReference>
<dbReference type="EMBL" id="KT176190">
    <property type="protein sequence ID" value="AKU42800.1"/>
    <property type="molecule type" value="Genomic_DNA"/>
</dbReference>
<evidence type="ECO:0000313" key="2">
    <source>
        <dbReference type="Proteomes" id="UP000203373"/>
    </source>
</evidence>
<evidence type="ECO:0008006" key="3">
    <source>
        <dbReference type="Google" id="ProtNLM"/>
    </source>
</evidence>
<dbReference type="GeneID" id="26629862"/>
<dbReference type="KEGG" id="vg:26629862"/>
<accession>A0A0K1LKU8</accession>
<dbReference type="Proteomes" id="UP000203373">
    <property type="component" value="Segment"/>
</dbReference>
<organism evidence="1 2">
    <name type="scientific">Escherichia phage QL01</name>
    <dbReference type="NCBI Taxonomy" id="1673871"/>
    <lineage>
        <taxon>Viruses</taxon>
        <taxon>Duplodnaviria</taxon>
        <taxon>Heunggongvirae</taxon>
        <taxon>Uroviricota</taxon>
        <taxon>Caudoviricetes</taxon>
        <taxon>Pantevenvirales</taxon>
        <taxon>Straboviridae</taxon>
        <taxon>Tevenvirinae</taxon>
        <taxon>Dhakavirus</taxon>
        <taxon>Dhakavirus ql01</taxon>
    </lineage>
</organism>
<sequence>MKTYQEFITEAKRHEDELPIVTKTFDGTLADFKKVPSDKLAKLTGSINEKGGKVTFSAGGIANLKKLLKAAGAE</sequence>
<protein>
    <recommendedName>
        <fullName evidence="3">Internal head protein</fullName>
    </recommendedName>
</protein>
<proteinExistence type="predicted"/>